<gene>
    <name evidence="3" type="ORF">GA0071312_2457</name>
    <name evidence="2" type="ORF">HLUCCO17_04130</name>
</gene>
<accession>A0A0P7X9V8</accession>
<keyword evidence="5" id="KW-1185">Reference proteome</keyword>
<evidence type="ECO:0000313" key="2">
    <source>
        <dbReference type="EMBL" id="KPQ11992.1"/>
    </source>
</evidence>
<keyword evidence="1" id="KW-1133">Transmembrane helix</keyword>
<dbReference type="STRING" id="1653334.GA0071312_2457"/>
<feature type="transmembrane region" description="Helical" evidence="1">
    <location>
        <begin position="12"/>
        <end position="33"/>
    </location>
</feature>
<evidence type="ECO:0000313" key="5">
    <source>
        <dbReference type="Proteomes" id="UP000182800"/>
    </source>
</evidence>
<comment type="caution">
    <text evidence="2">The sequence shown here is derived from an EMBL/GenBank/DDBJ whole genome shotgun (WGS) entry which is preliminary data.</text>
</comment>
<name>A0A0P7X9V8_9HYPH</name>
<evidence type="ECO:0000313" key="3">
    <source>
        <dbReference type="EMBL" id="SCC81513.1"/>
    </source>
</evidence>
<evidence type="ECO:0000256" key="1">
    <source>
        <dbReference type="SAM" id="Phobius"/>
    </source>
</evidence>
<dbReference type="RefSeq" id="WP_165604027.1">
    <property type="nucleotide sequence ID" value="NZ_FMBM01000002.1"/>
</dbReference>
<sequence length="52" mass="5308">MRRFVTTALTTAYCFAMIGLLGGIGVMASGAGLPTPKAEGSVGMALILLLQH</sequence>
<dbReference type="AlphaFoldDB" id="A0A0P7X9V8"/>
<reference evidence="3 5" key="2">
    <citation type="submission" date="2016-08" db="EMBL/GenBank/DDBJ databases">
        <authorList>
            <person name="Varghese N."/>
            <person name="Submissions Spin"/>
        </authorList>
    </citation>
    <scope>NUCLEOTIDE SEQUENCE [LARGE SCALE GENOMIC DNA]</scope>
    <source>
        <strain evidence="3 5">HL-109</strain>
    </source>
</reference>
<keyword evidence="1" id="KW-0812">Transmembrane</keyword>
<keyword evidence="1" id="KW-0472">Membrane</keyword>
<dbReference type="Proteomes" id="UP000182800">
    <property type="component" value="Unassembled WGS sequence"/>
</dbReference>
<dbReference type="EMBL" id="LJSX01000004">
    <property type="protein sequence ID" value="KPQ11992.1"/>
    <property type="molecule type" value="Genomic_DNA"/>
</dbReference>
<protein>
    <submittedName>
        <fullName evidence="2">Uncharacterized protein</fullName>
    </submittedName>
</protein>
<dbReference type="EMBL" id="FMBM01000002">
    <property type="protein sequence ID" value="SCC81513.1"/>
    <property type="molecule type" value="Genomic_DNA"/>
</dbReference>
<reference evidence="2 4" key="1">
    <citation type="submission" date="2015-09" db="EMBL/GenBank/DDBJ databases">
        <title>Identification and resolution of microdiversity through metagenomic sequencing of parallel consortia.</title>
        <authorList>
            <person name="Nelson W.C."/>
            <person name="Romine M.F."/>
            <person name="Lindemann S.R."/>
        </authorList>
    </citation>
    <scope>NUCLEOTIDE SEQUENCE [LARGE SCALE GENOMIC DNA]</scope>
    <source>
        <strain evidence="2">HL-109</strain>
    </source>
</reference>
<dbReference type="Proteomes" id="UP000050497">
    <property type="component" value="Unassembled WGS sequence"/>
</dbReference>
<proteinExistence type="predicted"/>
<organism evidence="2 4">
    <name type="scientific">Saliniramus fredricksonii</name>
    <dbReference type="NCBI Taxonomy" id="1653334"/>
    <lineage>
        <taxon>Bacteria</taxon>
        <taxon>Pseudomonadati</taxon>
        <taxon>Pseudomonadota</taxon>
        <taxon>Alphaproteobacteria</taxon>
        <taxon>Hyphomicrobiales</taxon>
        <taxon>Salinarimonadaceae</taxon>
        <taxon>Saliniramus</taxon>
    </lineage>
</organism>
<evidence type="ECO:0000313" key="4">
    <source>
        <dbReference type="Proteomes" id="UP000050497"/>
    </source>
</evidence>